<dbReference type="PROSITE" id="PS51318">
    <property type="entry name" value="TAT"/>
    <property type="match status" value="1"/>
</dbReference>
<dbReference type="PANTHER" id="PTHR31151">
    <property type="entry name" value="PROLINE-TRNA LIGASE (DUF1680)"/>
    <property type="match status" value="1"/>
</dbReference>
<dbReference type="EMBL" id="JANTYZ010000009">
    <property type="protein sequence ID" value="MCS3866159.1"/>
    <property type="molecule type" value="Genomic_DNA"/>
</dbReference>
<evidence type="ECO:0000313" key="3">
    <source>
        <dbReference type="EMBL" id="MCS3866159.1"/>
    </source>
</evidence>
<feature type="domain" description="Non-reducing end beta-L-arabinofuranosidase-like GH127 catalytic" evidence="1">
    <location>
        <begin position="101"/>
        <end position="436"/>
    </location>
</feature>
<accession>A0A9X2U3H1</accession>
<dbReference type="SUPFAM" id="SSF48208">
    <property type="entry name" value="Six-hairpin glycosidases"/>
    <property type="match status" value="1"/>
</dbReference>
<comment type="caution">
    <text evidence="3">The sequence shown here is derived from an EMBL/GenBank/DDBJ whole genome shotgun (WGS) entry which is preliminary data.</text>
</comment>
<dbReference type="InterPro" id="IPR008928">
    <property type="entry name" value="6-hairpin_glycosidase_sf"/>
</dbReference>
<proteinExistence type="predicted"/>
<dbReference type="AlphaFoldDB" id="A0A9X2U3H1"/>
<dbReference type="InterPro" id="IPR049046">
    <property type="entry name" value="Beta-AFase-like_GH127_middle"/>
</dbReference>
<sequence length="686" mass="76383">MMSFSSSSNGISRRDALQRLGGLGLAGLMPGLGMGTGVASTSNLPTQEAVHYPFPRDPLANVPMARLPVGAVEPKGWLQTQLGQMAEGMAGHLHEIYPNVGENNAWRGGTGDVWERGPYWLDGAVPLAYILDNDRLKEAVRPYLEWTLHSQRSDGYFGPSPDKKYDDTQGLQTERPSDWWPRMVMLKVLQAYHSATGDERVLDLMSNYFRYQKRTLSEKPLNHWSWWSKMRGGENQASVYWLYNRTGDDLLLDLAPALFEQTFDWTGRFESQSGRWHGVNTGMGLKQPAIQYLQTHDERYLKAIDAGLQYLYGQHPQPQGMFSGDELLHGTDPVHGTELCTIVESMYSLETLIGITGRIDYADRLERMAYNALPAQHNDDYTQRQYYQQPNQIDLSSVPRGASPFVTDHDGENNCFGLLNGYPCCTTNMHQGWPKFVRSMWQATADGGVAAVAYGPCAVTATVGDGEGTEVTIDEETTYPFEDTIRFTVEPKTAVSFPLRLRVPTWVNEAATVQVNGRPYTTTAGGQMATIERRWTEGDRVTLALPVSVEAERVHERAIGVRRGPLVFAKAVEGEREQIGVQHDMPTHAVHPSAPWNYGLEVKPDEVEEAVTLEQGTPEGYPWTAENAPVKLTMPGRKIPFWSEYNNAAGPLPPSPTHVDTDGEDVTLIPYGSTTLRISAFPVVRA</sequence>
<evidence type="ECO:0000313" key="4">
    <source>
        <dbReference type="Proteomes" id="UP001155034"/>
    </source>
</evidence>
<organism evidence="3 4">
    <name type="scientific">Salinibacter ruber</name>
    <dbReference type="NCBI Taxonomy" id="146919"/>
    <lineage>
        <taxon>Bacteria</taxon>
        <taxon>Pseudomonadati</taxon>
        <taxon>Rhodothermota</taxon>
        <taxon>Rhodothermia</taxon>
        <taxon>Rhodothermales</taxon>
        <taxon>Salinibacteraceae</taxon>
        <taxon>Salinibacter</taxon>
    </lineage>
</organism>
<dbReference type="RefSeq" id="WP_259083916.1">
    <property type="nucleotide sequence ID" value="NZ_JANTYZ010000009.1"/>
</dbReference>
<dbReference type="GO" id="GO:0005975">
    <property type="term" value="P:carbohydrate metabolic process"/>
    <property type="evidence" value="ECO:0007669"/>
    <property type="project" value="InterPro"/>
</dbReference>
<protein>
    <submittedName>
        <fullName evidence="3">DUF1680 family protein</fullName>
    </submittedName>
</protein>
<evidence type="ECO:0000259" key="2">
    <source>
        <dbReference type="Pfam" id="PF20736"/>
    </source>
</evidence>
<name>A0A9X2U3H1_9BACT</name>
<dbReference type="Pfam" id="PF07944">
    <property type="entry name" value="Beta-AFase-like_GH127_cat"/>
    <property type="match status" value="1"/>
</dbReference>
<dbReference type="Pfam" id="PF20736">
    <property type="entry name" value="Glyco_hydro127M"/>
    <property type="match status" value="1"/>
</dbReference>
<evidence type="ECO:0000259" key="1">
    <source>
        <dbReference type="Pfam" id="PF07944"/>
    </source>
</evidence>
<reference evidence="3" key="1">
    <citation type="submission" date="2022-08" db="EMBL/GenBank/DDBJ databases">
        <title>Genomic Encyclopedia of Type Strains, Phase V (KMG-V): Genome sequencing to study the core and pangenomes of soil and plant-associated prokaryotes.</title>
        <authorList>
            <person name="Whitman W."/>
        </authorList>
    </citation>
    <scope>NUCLEOTIDE SEQUENCE</scope>
    <source>
        <strain evidence="3">SP2016B</strain>
    </source>
</reference>
<feature type="domain" description="Non-reducing end beta-L-arabinofuranosidase-like GH127 middle" evidence="2">
    <location>
        <begin position="453"/>
        <end position="546"/>
    </location>
</feature>
<dbReference type="InterPro" id="IPR012878">
    <property type="entry name" value="Beta-AFase-like_GH127_cat"/>
</dbReference>
<dbReference type="Proteomes" id="UP001155034">
    <property type="component" value="Unassembled WGS sequence"/>
</dbReference>
<dbReference type="InterPro" id="IPR006311">
    <property type="entry name" value="TAT_signal"/>
</dbReference>
<gene>
    <name evidence="3" type="ORF">GGP82_002730</name>
</gene>
<dbReference type="PANTHER" id="PTHR31151:SF0">
    <property type="entry name" value="PROLINE-TRNA LIGASE (DUF1680)"/>
    <property type="match status" value="1"/>
</dbReference>